<evidence type="ECO:0000259" key="1">
    <source>
        <dbReference type="Pfam" id="PF13166"/>
    </source>
</evidence>
<dbReference type="EMBL" id="QBKN01000045">
    <property type="protein sequence ID" value="PTX38119.1"/>
    <property type="molecule type" value="Genomic_DNA"/>
</dbReference>
<dbReference type="Proteomes" id="UP000244069">
    <property type="component" value="Unassembled WGS sequence"/>
</dbReference>
<reference evidence="3 4" key="1">
    <citation type="submission" date="2018-04" db="EMBL/GenBank/DDBJ databases">
        <title>Genomic Encyclopedia of Archaeal and Bacterial Type Strains, Phase II (KMG-II): from individual species to whole genera.</title>
        <authorList>
            <person name="Goeker M."/>
        </authorList>
    </citation>
    <scope>NUCLEOTIDE SEQUENCE [LARGE SCALE GENOMIC DNA]</scope>
    <source>
        <strain evidence="3 4">DSM 29329</strain>
    </source>
</reference>
<dbReference type="InterPro" id="IPR038729">
    <property type="entry name" value="Rad50/SbcC_AAA"/>
</dbReference>
<dbReference type="PANTHER" id="PTHR32182">
    <property type="entry name" value="DNA REPLICATION AND REPAIR PROTEIN RECF"/>
    <property type="match status" value="1"/>
</dbReference>
<dbReference type="AlphaFoldDB" id="A0A2T6A2S9"/>
<keyword evidence="4" id="KW-1185">Reference proteome</keyword>
<dbReference type="RefSeq" id="WP_244641174.1">
    <property type="nucleotide sequence ID" value="NZ_BMEZ01000045.1"/>
</dbReference>
<dbReference type="CDD" id="cd00267">
    <property type="entry name" value="ABC_ATPase"/>
    <property type="match status" value="1"/>
</dbReference>
<organism evidence="3 4">
    <name type="scientific">Allosediminivita pacifica</name>
    <dbReference type="NCBI Taxonomy" id="1267769"/>
    <lineage>
        <taxon>Bacteria</taxon>
        <taxon>Pseudomonadati</taxon>
        <taxon>Pseudomonadota</taxon>
        <taxon>Alphaproteobacteria</taxon>
        <taxon>Rhodobacterales</taxon>
        <taxon>Paracoccaceae</taxon>
        <taxon>Allosediminivita</taxon>
    </lineage>
</organism>
<dbReference type="InterPro" id="IPR027417">
    <property type="entry name" value="P-loop_NTPase"/>
</dbReference>
<comment type="caution">
    <text evidence="3">The sequence shown here is derived from an EMBL/GenBank/DDBJ whole genome shotgun (WGS) entry which is preliminary data.</text>
</comment>
<gene>
    <name evidence="3" type="ORF">C8N44_1459</name>
</gene>
<sequence>MLEILRWSQNRPNWQRDALRRIVQYGSLGAKDIEQLTNLCVDSSLPHAPLSEAHISGRASEEASISLKGISRPVNVNALAPGQSISFQREGMTIVYGDNGSGKSGYVRILKYACRSRDKNQKILRDIESRSDEPQSADIEFFCGSDERSWGWTPDSPSHSELPFVSIFDSRSASTHVEKTNELAYSPLPMQVLETLRDACDLIAEEVNKKIKSINTQTPDALLNPKINANTVGGKFINGLSEKSDIAKLEALINLTPDDEAEMKSLAADLEGDSAKAIAKLSAVKVAFGQEAKKLKELVEVTSEEKVQELASAREDHTKKVEIAKTASDRLFSAAPLPNIGSELWRELWEAARRYSDHAAYPDKTFPEATADHDLCVLCQQPLSEEAVERRNTFEQFVKGETKAAEAKAKRRAEDALRSIESKQQNHDFVRELTRIIGLELDDPELSMSMRRAAVVARWRLRAIRRGHVPRLPSVPFPAENAKVTWEKLTRRIEQLKGDEASPQRKEMRARLEDLRSRKYLKNFESDIRLEIERRRRIAALKESGKTAAKRAVTELNKSLSDKLVTDALRGRFAREVQKLDIGCMPLELQKSDRNAVSLFRVCFVERPKEPVGDVLSEGEHRCVALAAFLAELVTSREYSGIVFDDPMSSLDHLHRRSVARRLVEEAEHRQVVVFTHDLAFMFELKREAEAQGQSVHYQHVHRRQKQPGHVKGDLPLKAKPGLELANAIRGELKAVKSEFDSFPEARRSIMAKGFIEQIREGWDQGVADFIMPVLGRFDNRIATGSIFKLAVLNDVDVSTVIAARKRLSEELHLYSEALNPSDVSHAGLVAEVAALEDWLRDMKERQGKASLPARSSA</sequence>
<feature type="domain" description="Protein CR006 P-loop" evidence="1">
    <location>
        <begin position="608"/>
        <end position="695"/>
    </location>
</feature>
<dbReference type="Pfam" id="PF13166">
    <property type="entry name" value="AAA_13"/>
    <property type="match status" value="1"/>
</dbReference>
<dbReference type="InterPro" id="IPR026866">
    <property type="entry name" value="CR006_AAA"/>
</dbReference>
<accession>A0A2T6A2S9</accession>
<dbReference type="Gene3D" id="3.40.50.300">
    <property type="entry name" value="P-loop containing nucleotide triphosphate hydrolases"/>
    <property type="match status" value="2"/>
</dbReference>
<dbReference type="GO" id="GO:0000731">
    <property type="term" value="P:DNA synthesis involved in DNA repair"/>
    <property type="evidence" value="ECO:0007669"/>
    <property type="project" value="TreeGrafter"/>
</dbReference>
<dbReference type="GO" id="GO:0016887">
    <property type="term" value="F:ATP hydrolysis activity"/>
    <property type="evidence" value="ECO:0007669"/>
    <property type="project" value="InterPro"/>
</dbReference>
<dbReference type="SUPFAM" id="SSF52540">
    <property type="entry name" value="P-loop containing nucleoside triphosphate hydrolases"/>
    <property type="match status" value="1"/>
</dbReference>
<dbReference type="PANTHER" id="PTHR32182:SF0">
    <property type="entry name" value="DNA REPLICATION AND REPAIR PROTEIN RECF"/>
    <property type="match status" value="1"/>
</dbReference>
<protein>
    <submittedName>
        <fullName evidence="3">AAA domain-containing protein</fullName>
    </submittedName>
</protein>
<evidence type="ECO:0000313" key="4">
    <source>
        <dbReference type="Proteomes" id="UP000244069"/>
    </source>
</evidence>
<dbReference type="Pfam" id="PF13476">
    <property type="entry name" value="AAA_23"/>
    <property type="match status" value="1"/>
</dbReference>
<dbReference type="GO" id="GO:0006302">
    <property type="term" value="P:double-strand break repair"/>
    <property type="evidence" value="ECO:0007669"/>
    <property type="project" value="InterPro"/>
</dbReference>
<name>A0A2T6A2S9_9RHOB</name>
<proteinExistence type="predicted"/>
<evidence type="ECO:0000259" key="2">
    <source>
        <dbReference type="Pfam" id="PF13476"/>
    </source>
</evidence>
<feature type="domain" description="Rad50/SbcC-type AAA" evidence="2">
    <location>
        <begin position="82"/>
        <end position="302"/>
    </location>
</feature>
<evidence type="ECO:0000313" key="3">
    <source>
        <dbReference type="EMBL" id="PTX38119.1"/>
    </source>
</evidence>